<dbReference type="EMBL" id="CP016757">
    <property type="protein sequence ID" value="ANZ46408.1"/>
    <property type="molecule type" value="Genomic_DNA"/>
</dbReference>
<dbReference type="Gene3D" id="3.30.70.270">
    <property type="match status" value="1"/>
</dbReference>
<dbReference type="NCBIfam" id="TIGR00254">
    <property type="entry name" value="GGDEF"/>
    <property type="match status" value="1"/>
</dbReference>
<evidence type="ECO:0000256" key="1">
    <source>
        <dbReference type="SAM" id="Phobius"/>
    </source>
</evidence>
<dbReference type="KEGG" id="cpor:BED41_15650"/>
<feature type="transmembrane region" description="Helical" evidence="1">
    <location>
        <begin position="180"/>
        <end position="198"/>
    </location>
</feature>
<dbReference type="CDD" id="cd01949">
    <property type="entry name" value="GGDEF"/>
    <property type="match status" value="1"/>
</dbReference>
<feature type="transmembrane region" description="Helical" evidence="1">
    <location>
        <begin position="123"/>
        <end position="143"/>
    </location>
</feature>
<evidence type="ECO:0000313" key="4">
    <source>
        <dbReference type="Proteomes" id="UP000093044"/>
    </source>
</evidence>
<dbReference type="Pfam" id="PF00990">
    <property type="entry name" value="GGDEF"/>
    <property type="match status" value="1"/>
</dbReference>
<keyword evidence="1" id="KW-0812">Transmembrane</keyword>
<dbReference type="Proteomes" id="UP000093044">
    <property type="component" value="Chromosome"/>
</dbReference>
<keyword evidence="1" id="KW-1133">Transmembrane helix</keyword>
<dbReference type="PROSITE" id="PS50887">
    <property type="entry name" value="GGDEF"/>
    <property type="match status" value="1"/>
</dbReference>
<dbReference type="OrthoDB" id="2537at2"/>
<gene>
    <name evidence="3" type="ORF">BED41_15650</name>
</gene>
<dbReference type="SMART" id="SM00267">
    <property type="entry name" value="GGDEF"/>
    <property type="match status" value="1"/>
</dbReference>
<keyword evidence="4" id="KW-1185">Reference proteome</keyword>
<feature type="transmembrane region" description="Helical" evidence="1">
    <location>
        <begin position="96"/>
        <end position="117"/>
    </location>
</feature>
<dbReference type="FunFam" id="3.30.70.270:FF:000001">
    <property type="entry name" value="Diguanylate cyclase domain protein"/>
    <property type="match status" value="1"/>
</dbReference>
<dbReference type="GO" id="GO:0043709">
    <property type="term" value="P:cell adhesion involved in single-species biofilm formation"/>
    <property type="evidence" value="ECO:0007669"/>
    <property type="project" value="TreeGrafter"/>
</dbReference>
<name>A0A1B2I8T6_9BACT</name>
<feature type="transmembrane region" description="Helical" evidence="1">
    <location>
        <begin position="65"/>
        <end position="84"/>
    </location>
</feature>
<dbReference type="STRING" id="1197717.BED41_15650"/>
<keyword evidence="1" id="KW-0472">Membrane</keyword>
<feature type="transmembrane region" description="Helical" evidence="1">
    <location>
        <begin position="34"/>
        <end position="53"/>
    </location>
</feature>
<dbReference type="GO" id="GO:0005886">
    <property type="term" value="C:plasma membrane"/>
    <property type="evidence" value="ECO:0007669"/>
    <property type="project" value="TreeGrafter"/>
</dbReference>
<dbReference type="GO" id="GO:1902201">
    <property type="term" value="P:negative regulation of bacterial-type flagellum-dependent cell motility"/>
    <property type="evidence" value="ECO:0007669"/>
    <property type="project" value="TreeGrafter"/>
</dbReference>
<sequence>MISRLKHFLGFQQDDGDKEEIFLRLYESVRRQHLVLHLLIIAFEVFMLFLISSKDGGPFLKPRRTAYFILYLLLIAVTCAVTLIQDRLLHTDPKNYRRYFITEHIYIALLCLWSTALTLNDQLGGNGLSVYTYVAIISAAISLMEPWKSLLLYGGNFILLNALLPYFPWPNGLNQTFNNFTNSLFVAIIAFALANYFYKSQLRIKRDEIVIERQYKELQRANQTLSQEVMTDSLTQLHNRRYLRKVIAERFPGKERTACLMIDIDHFKLYNDRNGHLAGDRLLIDISEYLRGELRGRGADLVRYGGEEFIAFLYGEEALAANQTAEKIRRDVESLRCAPSAGEEKHITVSIGLHHKEPHEQMTMKEIILRADEALYRAKEGGRNRIVCSSAASLTGTDNLS</sequence>
<proteinExistence type="predicted"/>
<dbReference type="RefSeq" id="WP_066748485.1">
    <property type="nucleotide sequence ID" value="NZ_CP016757.1"/>
</dbReference>
<evidence type="ECO:0000259" key="2">
    <source>
        <dbReference type="PROSITE" id="PS50887"/>
    </source>
</evidence>
<dbReference type="InterPro" id="IPR050469">
    <property type="entry name" value="Diguanylate_Cyclase"/>
</dbReference>
<reference evidence="3" key="1">
    <citation type="submission" date="2016-08" db="EMBL/GenBank/DDBJ databases">
        <title>Complete genome of Cloacibacillus porcorum.</title>
        <authorList>
            <person name="Looft T."/>
            <person name="Bayles D.O."/>
            <person name="Alt D.P."/>
        </authorList>
    </citation>
    <scope>NUCLEOTIDE SEQUENCE [LARGE SCALE GENOMIC DNA]</scope>
    <source>
        <strain evidence="3">CL-84</strain>
    </source>
</reference>
<accession>A0A1B2I8T6</accession>
<dbReference type="InterPro" id="IPR043128">
    <property type="entry name" value="Rev_trsase/Diguanyl_cyclase"/>
</dbReference>
<dbReference type="InterPro" id="IPR029787">
    <property type="entry name" value="Nucleotide_cyclase"/>
</dbReference>
<dbReference type="PANTHER" id="PTHR45138:SF9">
    <property type="entry name" value="DIGUANYLATE CYCLASE DGCM-RELATED"/>
    <property type="match status" value="1"/>
</dbReference>
<evidence type="ECO:0000313" key="3">
    <source>
        <dbReference type="EMBL" id="ANZ46408.1"/>
    </source>
</evidence>
<dbReference type="SUPFAM" id="SSF55073">
    <property type="entry name" value="Nucleotide cyclase"/>
    <property type="match status" value="1"/>
</dbReference>
<dbReference type="GO" id="GO:0052621">
    <property type="term" value="F:diguanylate cyclase activity"/>
    <property type="evidence" value="ECO:0007669"/>
    <property type="project" value="TreeGrafter"/>
</dbReference>
<dbReference type="GeneID" id="83059281"/>
<dbReference type="InterPro" id="IPR000160">
    <property type="entry name" value="GGDEF_dom"/>
</dbReference>
<protein>
    <recommendedName>
        <fullName evidence="2">GGDEF domain-containing protein</fullName>
    </recommendedName>
</protein>
<feature type="transmembrane region" description="Helical" evidence="1">
    <location>
        <begin position="150"/>
        <end position="168"/>
    </location>
</feature>
<dbReference type="AlphaFoldDB" id="A0A1B2I8T6"/>
<dbReference type="PANTHER" id="PTHR45138">
    <property type="entry name" value="REGULATORY COMPONENTS OF SENSORY TRANSDUCTION SYSTEM"/>
    <property type="match status" value="1"/>
</dbReference>
<organism evidence="3 4">
    <name type="scientific">Cloacibacillus porcorum</name>
    <dbReference type="NCBI Taxonomy" id="1197717"/>
    <lineage>
        <taxon>Bacteria</taxon>
        <taxon>Thermotogati</taxon>
        <taxon>Synergistota</taxon>
        <taxon>Synergistia</taxon>
        <taxon>Synergistales</taxon>
        <taxon>Synergistaceae</taxon>
        <taxon>Cloacibacillus</taxon>
    </lineage>
</organism>
<feature type="domain" description="GGDEF" evidence="2">
    <location>
        <begin position="255"/>
        <end position="391"/>
    </location>
</feature>